<feature type="compositionally biased region" description="Basic and acidic residues" evidence="1">
    <location>
        <begin position="78"/>
        <end position="95"/>
    </location>
</feature>
<sequence>MLEVEKDIRVVLAIDFGTTYSGYAYAHVENPTGMSVEDKWEGYVGRLKTPTVIKYTDETYTTVDSWGYPALARKPSKRDKINSEKSKGKEKEKPSSTKPVELFKLHLSKSFKGNLSLPDHLDYRKVITDYMRELWKSAKKSLQTHWQNLNFHSQVSIILTVPAEFVDNEISIVRECAFNAGLMKEKFSNNLQFTTEPEAAAIHCLNSIVKEEHNLVPGDLFMVVDCGGGTVDITTRELLEDNKLGEETVREGDFCGSSFVDEAFLSFIGNITGTHAIDQMKKYHYGILQYMVQEFRAAKFIFTGEETVFEPYGFDLEDLRVIKQYIVGEKRKKLEENKWYIEIGFEEIKEMFDPVIEKIIHLIRGQLNQIEKNCSAMFLVGGFSQSPYLQSRIKNEFLGVIPSISIPTLPIASVLKGAVLYGLDESTVATRKLSRTYGTDVVRKWQPTDPYSPNGYVVAFETLAKRDKKVAINDKIIRKFQPFSLLQREISFKIYITKETNVKYCNDVGVTLLSELVMKLPENENAEDVTIVFTLTFGGVVILATAVNQKTHDKYQISFNYE</sequence>
<dbReference type="PANTHER" id="PTHR14187">
    <property type="entry name" value="ALPHA KINASE/ELONGATION FACTOR 2 KINASE"/>
    <property type="match status" value="1"/>
</dbReference>
<evidence type="ECO:0000256" key="1">
    <source>
        <dbReference type="SAM" id="MobiDB-lite"/>
    </source>
</evidence>
<evidence type="ECO:0000313" key="3">
    <source>
        <dbReference type="Proteomes" id="UP000789570"/>
    </source>
</evidence>
<protein>
    <submittedName>
        <fullName evidence="2">2483_t:CDS:1</fullName>
    </submittedName>
</protein>
<dbReference type="Gene3D" id="3.30.420.40">
    <property type="match status" value="2"/>
</dbReference>
<dbReference type="OrthoDB" id="2963168at2759"/>
<dbReference type="PANTHER" id="PTHR14187:SF5">
    <property type="entry name" value="HEAT SHOCK 70 KDA PROTEIN 12A"/>
    <property type="match status" value="1"/>
</dbReference>
<dbReference type="AlphaFoldDB" id="A0A9N9AKP8"/>
<comment type="caution">
    <text evidence="2">The sequence shown here is derived from an EMBL/GenBank/DDBJ whole genome shotgun (WGS) entry which is preliminary data.</text>
</comment>
<dbReference type="InterPro" id="IPR043129">
    <property type="entry name" value="ATPase_NBD"/>
</dbReference>
<feature type="region of interest" description="Disordered" evidence="1">
    <location>
        <begin position="76"/>
        <end position="97"/>
    </location>
</feature>
<name>A0A9N9AKP8_9GLOM</name>
<dbReference type="PRINTS" id="PR00301">
    <property type="entry name" value="HEATSHOCK70"/>
</dbReference>
<dbReference type="EMBL" id="CAJVPQ010001121">
    <property type="protein sequence ID" value="CAG8533057.1"/>
    <property type="molecule type" value="Genomic_DNA"/>
</dbReference>
<dbReference type="Gene3D" id="3.90.640.10">
    <property type="entry name" value="Actin, Chain A, domain 4"/>
    <property type="match status" value="1"/>
</dbReference>
<organism evidence="2 3">
    <name type="scientific">Funneliformis caledonium</name>
    <dbReference type="NCBI Taxonomy" id="1117310"/>
    <lineage>
        <taxon>Eukaryota</taxon>
        <taxon>Fungi</taxon>
        <taxon>Fungi incertae sedis</taxon>
        <taxon>Mucoromycota</taxon>
        <taxon>Glomeromycotina</taxon>
        <taxon>Glomeromycetes</taxon>
        <taxon>Glomerales</taxon>
        <taxon>Glomeraceae</taxon>
        <taxon>Funneliformis</taxon>
    </lineage>
</organism>
<dbReference type="CDD" id="cd10229">
    <property type="entry name" value="ASKHA_NBD_HSP70_HSPA12"/>
    <property type="match status" value="1"/>
</dbReference>
<evidence type="ECO:0000313" key="2">
    <source>
        <dbReference type="EMBL" id="CAG8533057.1"/>
    </source>
</evidence>
<accession>A0A9N9AKP8</accession>
<gene>
    <name evidence="2" type="ORF">FCALED_LOCUS5269</name>
</gene>
<keyword evidence="3" id="KW-1185">Reference proteome</keyword>
<dbReference type="SUPFAM" id="SSF53067">
    <property type="entry name" value="Actin-like ATPase domain"/>
    <property type="match status" value="2"/>
</dbReference>
<proteinExistence type="predicted"/>
<reference evidence="2" key="1">
    <citation type="submission" date="2021-06" db="EMBL/GenBank/DDBJ databases">
        <authorList>
            <person name="Kallberg Y."/>
            <person name="Tangrot J."/>
            <person name="Rosling A."/>
        </authorList>
    </citation>
    <scope>NUCLEOTIDE SEQUENCE</scope>
    <source>
        <strain evidence="2">UK204</strain>
    </source>
</reference>
<dbReference type="Proteomes" id="UP000789570">
    <property type="component" value="Unassembled WGS sequence"/>
</dbReference>